<dbReference type="EMBL" id="AWXA01000004">
    <property type="protein sequence ID" value="ERT62448.1"/>
    <property type="molecule type" value="Genomic_DNA"/>
</dbReference>
<comment type="caution">
    <text evidence="2">The sequence shown here is derived from an EMBL/GenBank/DDBJ whole genome shotgun (WGS) entry which is preliminary data.</text>
</comment>
<reference evidence="2 3" key="1">
    <citation type="submission" date="2013-09" db="EMBL/GenBank/DDBJ databases">
        <authorList>
            <person name="Durkin A.S."/>
            <person name="Haft D.R."/>
            <person name="McCorrison J."/>
            <person name="Torralba M."/>
            <person name="Gillis M."/>
            <person name="Haft D.H."/>
            <person name="Methe B."/>
            <person name="Sutton G."/>
            <person name="Nelson K.E."/>
        </authorList>
    </citation>
    <scope>NUCLEOTIDE SEQUENCE [LARGE SCALE GENOMIC DNA]</scope>
    <source>
        <strain evidence="2 3">BV3C16-1</strain>
    </source>
</reference>
<dbReference type="Pfam" id="PF14353">
    <property type="entry name" value="CpXC"/>
    <property type="match status" value="1"/>
</dbReference>
<name>U7UVF1_9FIRM</name>
<dbReference type="eggNOG" id="ENOG5032TQR">
    <property type="taxonomic scope" value="Bacteria"/>
</dbReference>
<protein>
    <submittedName>
        <fullName evidence="2">CpXC protein</fullName>
    </submittedName>
</protein>
<dbReference type="RefSeq" id="WP_023052622.1">
    <property type="nucleotide sequence ID" value="NZ_AWXA01000004.1"/>
</dbReference>
<dbReference type="STRING" id="1111454.HMPREF1250_1297"/>
<dbReference type="PATRIC" id="fig|1111454.3.peg.122"/>
<proteinExistence type="predicted"/>
<accession>U7UVF1</accession>
<evidence type="ECO:0000259" key="1">
    <source>
        <dbReference type="Pfam" id="PF14353"/>
    </source>
</evidence>
<dbReference type="AlphaFoldDB" id="U7UVF1"/>
<feature type="domain" description="CpXC" evidence="1">
    <location>
        <begin position="12"/>
        <end position="133"/>
    </location>
</feature>
<keyword evidence="3" id="KW-1185">Reference proteome</keyword>
<sequence length="264" mass="29782">METKSHAVTLSLRCPACGTDGTFATWDYIDAADGALRRRVLTDEGLFFYTCPHCDAAVQVESQCLYGDRDQKLLIWHIPEPKLEVSAAAVQAFTGEASFDDYRCRAVLTWGEWREKLIEMESGYDDRLYELIKYGAYRLIKEADRQKLPLAAYHLDYADGAGRSDSLALVFMEEGKAGSGYVYPITARLLNVTQDVFLPLIERVPALSGKGVFERYGYTWAQQFMTQLLQSVSEDGNGAYGQLIGFWIQTLGKEIFNNEIMKET</sequence>
<dbReference type="InterPro" id="IPR025682">
    <property type="entry name" value="CpXC_dom"/>
</dbReference>
<dbReference type="Proteomes" id="UP000017090">
    <property type="component" value="Unassembled WGS sequence"/>
</dbReference>
<gene>
    <name evidence="2" type="ORF">HMPREF1250_1297</name>
</gene>
<organism evidence="2 3">
    <name type="scientific">Megasphaera vaginalis</name>
    <name type="common">ex Srinivasan et al. 2021</name>
    <dbReference type="NCBI Taxonomy" id="1111454"/>
    <lineage>
        <taxon>Bacteria</taxon>
        <taxon>Bacillati</taxon>
        <taxon>Bacillota</taxon>
        <taxon>Negativicutes</taxon>
        <taxon>Veillonellales</taxon>
        <taxon>Veillonellaceae</taxon>
        <taxon>Megasphaera</taxon>
    </lineage>
</organism>
<evidence type="ECO:0000313" key="2">
    <source>
        <dbReference type="EMBL" id="ERT62448.1"/>
    </source>
</evidence>
<dbReference type="OrthoDB" id="9784124at2"/>
<evidence type="ECO:0000313" key="3">
    <source>
        <dbReference type="Proteomes" id="UP000017090"/>
    </source>
</evidence>